<dbReference type="EMBL" id="JAUTXU010000076">
    <property type="protein sequence ID" value="KAK3711442.1"/>
    <property type="molecule type" value="Genomic_DNA"/>
</dbReference>
<keyword evidence="2" id="KW-1185">Reference proteome</keyword>
<evidence type="ECO:0000313" key="2">
    <source>
        <dbReference type="Proteomes" id="UP001281147"/>
    </source>
</evidence>
<reference evidence="1" key="1">
    <citation type="submission" date="2023-07" db="EMBL/GenBank/DDBJ databases">
        <title>Black Yeasts Isolated from many extreme environments.</title>
        <authorList>
            <person name="Coleine C."/>
            <person name="Stajich J.E."/>
            <person name="Selbmann L."/>
        </authorList>
    </citation>
    <scope>NUCLEOTIDE SEQUENCE</scope>
    <source>
        <strain evidence="1">CCFEE 5714</strain>
    </source>
</reference>
<proteinExistence type="predicted"/>
<evidence type="ECO:0000313" key="1">
    <source>
        <dbReference type="EMBL" id="KAK3711442.1"/>
    </source>
</evidence>
<gene>
    <name evidence="1" type="ORF">LTR37_009621</name>
</gene>
<dbReference type="Proteomes" id="UP001281147">
    <property type="component" value="Unassembled WGS sequence"/>
</dbReference>
<sequence length="775" mass="85743">MSIPRTAQSDRTAIGTEMSDLELGKKGASVTVVSVDLPHRPILGRRKTTSDVVNLRGEPAPLSPAYEGKEDGLTKVGNWIWKIHNASVLTRYALYIIPIAALLSVPLVLSATVYDDAAAAGVRLLGLFIWIEMIWVLLWVSKLLSQGAPFVFQGVCGVISGGIRKYTTVLMALEIPLSLFLWTISAFASSHVICVFNNVAGDKPEDLFLRSKCEIDPDTEARPWPLMLRRIFLAGIVVSAIFLAQKTLVQLISIDYHRKQYDTKIKESKKMIWLLDLLYDASRTIFPEFCKEFEDEDEAIQGNNLEEVRKAMAKTAMGKKVFNNLGRARDKATAAFGAMVSDISGKAVFNSTSAHSIVIEALETERASEALARRLWLSFVGEGREELYKRDLVEVLGSHRVDEAEEIFAALDRDGNGDVSLDEMTMLVTSIGQERKNRATSMHEIGQAIAVLDRLLSIVVLVAIAFVYAAFFSPSFSDKVTSLWTTFTGLAFAIGGTVTEFLSCCIFLFIKHPYDVGDRVDINNVELIAEHISLMYSVFRRVDSDKTVQIPHNIANTLWIENVSRSKAMKERLTLSVAATTTNEDILALRGELQKFVTADENRRDFQSEFDIELISVGNLLKLDLQVEIRHKSNFANELIRSTRRNKFMCELLAAMRRIPIEPPGGSAPALGDPANPAYSVAVSDQEALDARARKAAELEESRLFPKGTGSSFLGEALSSAFQNPAQTMIAGITGRRNGSIREVGARPSSESMRVSQDSRRGAGQPYEIYPARSR</sequence>
<comment type="caution">
    <text evidence="1">The sequence shown here is derived from an EMBL/GenBank/DDBJ whole genome shotgun (WGS) entry which is preliminary data.</text>
</comment>
<name>A0ACC3N796_9PEZI</name>
<protein>
    <submittedName>
        <fullName evidence="1">Uncharacterized protein</fullName>
    </submittedName>
</protein>
<organism evidence="1 2">
    <name type="scientific">Vermiconidia calcicola</name>
    <dbReference type="NCBI Taxonomy" id="1690605"/>
    <lineage>
        <taxon>Eukaryota</taxon>
        <taxon>Fungi</taxon>
        <taxon>Dikarya</taxon>
        <taxon>Ascomycota</taxon>
        <taxon>Pezizomycotina</taxon>
        <taxon>Dothideomycetes</taxon>
        <taxon>Dothideomycetidae</taxon>
        <taxon>Mycosphaerellales</taxon>
        <taxon>Extremaceae</taxon>
        <taxon>Vermiconidia</taxon>
    </lineage>
</organism>
<accession>A0ACC3N796</accession>